<dbReference type="InterPro" id="IPR023296">
    <property type="entry name" value="Glyco_hydro_beta-prop_sf"/>
</dbReference>
<dbReference type="SUPFAM" id="SSF75005">
    <property type="entry name" value="Arabinanase/levansucrase/invertase"/>
    <property type="match status" value="1"/>
</dbReference>
<dbReference type="GO" id="GO:0005737">
    <property type="term" value="C:cytoplasm"/>
    <property type="evidence" value="ECO:0007669"/>
    <property type="project" value="TreeGrafter"/>
</dbReference>
<dbReference type="Gene3D" id="1.20.1270.70">
    <property type="entry name" value="Designed single chain three-helix bundle"/>
    <property type="match status" value="1"/>
</dbReference>
<dbReference type="Pfam" id="PF07554">
    <property type="entry name" value="FIVAR"/>
    <property type="match status" value="6"/>
</dbReference>
<sequence>MWTAFFSTPVTCTSPGTFGTASSHDIYHYKKALSFSILKLIRKGEFLIMNKKQLLIRSGNAALAAVLGLSPVTSMIQPLVVQAETVSAGTVTVDNNGNNNIAWLDQLGTAKYFTFSADVTFNDFEEGQQSAALAFGDYRANVHGKIDWAQPVRLWGDGKGVDVRVPGDTGQANTWLADNSISLASTFRLTVSVTEDNVARYSVNGVPAIETPLAADYQGGSFGLMTYSSSATFSNITLDVIPEPDRMALDALLEECAQLQEDDYTPETWAALQTAIAQAKAAASQEEIDAALTAVQEAKAALEKRPEPGEGETDKRELNKLIKQAAALRENDYTAETWTAFSEALTAAQSVAADEKAEQTAVDEALAALQTAMEALEKRTAQEQAPENFNNVGGANAEVVDGTLVLDALGDHFAMLESQKTAANDFHYEADVKLLEGQDGEPDMSAALVFGAASRKTPGSKWYAANMDTRRRNNSDYFRVFGAGQDILGGGNTSDVDPEKPIHLAIDVKSDGSFTYEFGNVGETMHSVSGTIPAWQGGYVGLLTFRAKAAFSNIQFLDRTVSVPDEKLEITDDSKWDTNLEESTIKGGTWTTTDEGLVSDATNKGDTFLISGVNGKNFIYETDMTYASNSGAAGLLFRFSETEDGKEGYAVNVDAGSHKAKFWRWQADQALQLIDEKEVKQADTYHLKVVCIDGNMQYWVNDTLVANIGDHTMQPGDLGQGTVKTEGYYGLLNWNSKVTFQNTKFENLDEKTTPAVTDVTVGSHDGTVDKKAQFFPESPTWIQYVKNDAKTVYLTADKADGSSVTFEMDGRTYQEGDDIPVAEGINWITMTVTNGQASRTYRLDIHKFGPDSQYYNEPYRGQYHYSVKEGWANDPNGLVKYNGKYHMFYQFYDDDKWGPMHWMHATSTDLVHWEEQPVTFYPDMNGTMFSGCIAVDETNSSKLFSTDKGGLIAYITVNGNGQRIKLAISEDEGNTWKKVDKIAADWSDDPLQSMDFRDPKVFQWENKWFMVVAGGPLRIYSSEDMVNWKVESTYSNLHTECPDLYPQEVDGQVKWILSRGGRYYKVGDLKEVNGKWTFVPDDYYKDKDGVMNFGRDSYAAMTYYVSSFGTEENPTIPEIVELNWMNTWDDYCNQVASTVNQKYNGTFNLHLKIGLIKDANGVYRLTQTPIDAYAGLRDEGTTYAATVGPDNDLLKDFQGTSYEIVSRFMPAEGTKKVGFKVRTGSNGEETLVVYDLEKDAITLDRSKSGIQISGKFSETNSQTLGDLKQTTKAARNADGSIDLHVFVDASSVEVFTNNYTVAGANQIFPLPTSQGASVVVEGAPCQADIQIYNLASTWTDKADAETSIQSTDTLNQTLYTGKSKKLNVYVMPVTAPQDILWSSDNEDIVTVSDKGQITGIKAGEATVTATMKSDPDKSISFQVAVKVDNFNTNIEDTITDGYWVIENDELINDNHGQNAYWLSKETYDGDYTVDTDVKYARGLVNIFFGSNSSPFDNGAYSVQLRDNANLRLFRFAKDGVDEDSVQLAAPLNDDAYHHITIAKEGKTVKVSVDGTEVLTHTYDNVDSHFDTAHVGLGLWDGKASFKNFIVTTPEQPAVVDKEALKEETAKADHMDKTGYTEESVAALDKAVQAAIAVLENPDADQAAVDKALADLNAAVKALKPKEADKTALNKAIENASKVDPAPYTQESWDAFAAALKSAQAVAADDKADQTAVDKALADLETAKAGLRQMETPTQTDKTELNKVIAEAGKLNKAEYTTDSWKALETALAAAKEAAADDKADQTAVDAAVKALNEAVKNLKPAAAATAVNKDALNKAIAEAEKLNKAGYTADSWKAFEAALKDAKAVAADEKADQAKVDAAAKALEAAKKALVKAAANPGTSAGTKTPGKTPTAAVTGAAAFFTAAGASLAAMLGIRSAKRRKNR</sequence>
<evidence type="ECO:0000259" key="5">
    <source>
        <dbReference type="SMART" id="SM00635"/>
    </source>
</evidence>
<dbReference type="InterPro" id="IPR018053">
    <property type="entry name" value="Glyco_hydro_32_AS"/>
</dbReference>
<dbReference type="PANTHER" id="PTHR42800:SF1">
    <property type="entry name" value="EXOINULINASE INUD (AFU_ORTHOLOGUE AFUA_5G00480)"/>
    <property type="match status" value="1"/>
</dbReference>
<dbReference type="Gene3D" id="2.60.120.560">
    <property type="entry name" value="Exo-inulinase, domain 1"/>
    <property type="match status" value="4"/>
</dbReference>
<dbReference type="InterPro" id="IPR013148">
    <property type="entry name" value="Glyco_hydro_32_N"/>
</dbReference>
<feature type="transmembrane region" description="Helical" evidence="4">
    <location>
        <begin position="1896"/>
        <end position="1918"/>
    </location>
</feature>
<evidence type="ECO:0000256" key="4">
    <source>
        <dbReference type="SAM" id="Phobius"/>
    </source>
</evidence>
<dbReference type="GO" id="GO:0004575">
    <property type="term" value="F:sucrose alpha-glucosidase activity"/>
    <property type="evidence" value="ECO:0007669"/>
    <property type="project" value="TreeGrafter"/>
</dbReference>
<keyword evidence="2 6" id="KW-0378">Hydrolase</keyword>
<dbReference type="STRING" id="1702221.AALO17_21710"/>
<keyword evidence="4" id="KW-0812">Transmembrane</keyword>
<protein>
    <submittedName>
        <fullName evidence="6">Glycosyl hydrolase family 32</fullName>
    </submittedName>
</protein>
<gene>
    <name evidence="6" type="ORF">AALO17_21710</name>
</gene>
<dbReference type="InterPro" id="IPR001362">
    <property type="entry name" value="Glyco_hydro_32"/>
</dbReference>
<dbReference type="Pfam" id="PF13385">
    <property type="entry name" value="Laminin_G_3"/>
    <property type="match status" value="1"/>
</dbReference>
<dbReference type="Proteomes" id="UP000069771">
    <property type="component" value="Chromosome"/>
</dbReference>
<keyword evidence="4" id="KW-1133">Transmembrane helix</keyword>
<proteinExistence type="inferred from homology"/>
<dbReference type="PROSITE" id="PS00609">
    <property type="entry name" value="GLYCOSYL_HYDROL_F32"/>
    <property type="match status" value="1"/>
</dbReference>
<evidence type="ECO:0000313" key="6">
    <source>
        <dbReference type="EMBL" id="AMK55305.1"/>
    </source>
</evidence>
<dbReference type="InterPro" id="IPR008964">
    <property type="entry name" value="Invasin/intimin_cell_adhesion"/>
</dbReference>
<dbReference type="Gene3D" id="2.60.40.1080">
    <property type="match status" value="1"/>
</dbReference>
<evidence type="ECO:0000256" key="3">
    <source>
        <dbReference type="ARBA" id="ARBA00023295"/>
    </source>
</evidence>
<dbReference type="Pfam" id="PF08244">
    <property type="entry name" value="Glyco_hydro_32C"/>
    <property type="match status" value="1"/>
</dbReference>
<dbReference type="Gene3D" id="1.20.1270.90">
    <property type="entry name" value="AF1782-like"/>
    <property type="match status" value="5"/>
</dbReference>
<dbReference type="SMART" id="SM00635">
    <property type="entry name" value="BID_2"/>
    <property type="match status" value="1"/>
</dbReference>
<name>A0A140DXC8_9FIRM</name>
<evidence type="ECO:0000256" key="1">
    <source>
        <dbReference type="ARBA" id="ARBA00009902"/>
    </source>
</evidence>
<dbReference type="Gene3D" id="2.115.10.20">
    <property type="entry name" value="Glycosyl hydrolase domain, family 43"/>
    <property type="match status" value="1"/>
</dbReference>
<dbReference type="CDD" id="cd18622">
    <property type="entry name" value="GH32_Inu-like"/>
    <property type="match status" value="1"/>
</dbReference>
<feature type="domain" description="BIG2" evidence="5">
    <location>
        <begin position="1344"/>
        <end position="1421"/>
    </location>
</feature>
<reference evidence="6 7" key="1">
    <citation type="journal article" date="2016" name="Gut Pathog.">
        <title>Whole genome sequencing of "Faecalibaculum rodentium" ALO17, isolated from C57BL/6J laboratory mouse feces.</title>
        <authorList>
            <person name="Lim S."/>
            <person name="Chang D.H."/>
            <person name="Ahn S."/>
            <person name="Kim B.C."/>
        </authorList>
    </citation>
    <scope>NUCLEOTIDE SEQUENCE [LARGE SCALE GENOMIC DNA]</scope>
    <source>
        <strain evidence="6 7">Alo17</strain>
    </source>
</reference>
<dbReference type="Gene3D" id="2.60.120.200">
    <property type="match status" value="1"/>
</dbReference>
<dbReference type="GO" id="GO:0005987">
    <property type="term" value="P:sucrose catabolic process"/>
    <property type="evidence" value="ECO:0007669"/>
    <property type="project" value="TreeGrafter"/>
</dbReference>
<accession>A0A140DXC8</accession>
<comment type="similarity">
    <text evidence="1">Belongs to the glycosyl hydrolase 32 family.</text>
</comment>
<dbReference type="InterPro" id="IPR013320">
    <property type="entry name" value="ConA-like_dom_sf"/>
</dbReference>
<dbReference type="SUPFAM" id="SSF49373">
    <property type="entry name" value="Invasin/intimin cell-adhesion fragments"/>
    <property type="match status" value="1"/>
</dbReference>
<dbReference type="SMART" id="SM00640">
    <property type="entry name" value="Glyco_32"/>
    <property type="match status" value="1"/>
</dbReference>
<evidence type="ECO:0000256" key="2">
    <source>
        <dbReference type="ARBA" id="ARBA00022801"/>
    </source>
</evidence>
<keyword evidence="7" id="KW-1185">Reference proteome</keyword>
<dbReference type="InterPro" id="IPR003343">
    <property type="entry name" value="Big_2"/>
</dbReference>
<evidence type="ECO:0000313" key="7">
    <source>
        <dbReference type="Proteomes" id="UP000069771"/>
    </source>
</evidence>
<dbReference type="PATRIC" id="fig|1702221.3.peg.2110"/>
<dbReference type="Pfam" id="PF00251">
    <property type="entry name" value="Glyco_hydro_32N"/>
    <property type="match status" value="1"/>
</dbReference>
<dbReference type="KEGG" id="fro:AALO17_21710"/>
<dbReference type="EMBL" id="CP011391">
    <property type="protein sequence ID" value="AMK55305.1"/>
    <property type="molecule type" value="Genomic_DNA"/>
</dbReference>
<dbReference type="InterPro" id="IPR013189">
    <property type="entry name" value="Glyco_hydro_32_C"/>
</dbReference>
<keyword evidence="4" id="KW-0472">Membrane</keyword>
<dbReference type="SUPFAM" id="SSF49899">
    <property type="entry name" value="Concanavalin A-like lectins/glucanases"/>
    <property type="match status" value="2"/>
</dbReference>
<keyword evidence="3" id="KW-0326">Glycosidase</keyword>
<organism evidence="6 7">
    <name type="scientific">Faecalibaculum rodentium</name>
    <dbReference type="NCBI Taxonomy" id="1702221"/>
    <lineage>
        <taxon>Bacteria</taxon>
        <taxon>Bacillati</taxon>
        <taxon>Bacillota</taxon>
        <taxon>Erysipelotrichia</taxon>
        <taxon>Erysipelotrichales</taxon>
        <taxon>Erysipelotrichaceae</taxon>
        <taxon>Faecalibaculum</taxon>
    </lineage>
</organism>
<dbReference type="Pfam" id="PF02368">
    <property type="entry name" value="Big_2"/>
    <property type="match status" value="1"/>
</dbReference>
<dbReference type="PANTHER" id="PTHR42800">
    <property type="entry name" value="EXOINULINASE INUD (AFU_ORTHOLOGUE AFUA_5G00480)"/>
    <property type="match status" value="1"/>
</dbReference>